<reference evidence="1 2" key="1">
    <citation type="journal article" date="2016" name="Nat. Commun.">
        <title>Extremotolerant tardigrade genome and improved radiotolerance of human cultured cells by tardigrade-unique protein.</title>
        <authorList>
            <person name="Hashimoto T."/>
            <person name="Horikawa D.D."/>
            <person name="Saito Y."/>
            <person name="Kuwahara H."/>
            <person name="Kozuka-Hata H."/>
            <person name="Shin-I T."/>
            <person name="Minakuchi Y."/>
            <person name="Ohishi K."/>
            <person name="Motoyama A."/>
            <person name="Aizu T."/>
            <person name="Enomoto A."/>
            <person name="Kondo K."/>
            <person name="Tanaka S."/>
            <person name="Hara Y."/>
            <person name="Koshikawa S."/>
            <person name="Sagara H."/>
            <person name="Miura T."/>
            <person name="Yokobori S."/>
            <person name="Miyagawa K."/>
            <person name="Suzuki Y."/>
            <person name="Kubo T."/>
            <person name="Oyama M."/>
            <person name="Kohara Y."/>
            <person name="Fujiyama A."/>
            <person name="Arakawa K."/>
            <person name="Katayama T."/>
            <person name="Toyoda A."/>
            <person name="Kunieda T."/>
        </authorList>
    </citation>
    <scope>NUCLEOTIDE SEQUENCE [LARGE SCALE GENOMIC DNA]</scope>
    <source>
        <strain evidence="1 2">YOKOZUNA-1</strain>
    </source>
</reference>
<accession>A0A1D1W2R8</accession>
<proteinExistence type="predicted"/>
<name>A0A1D1W2R8_RAMVA</name>
<dbReference type="AlphaFoldDB" id="A0A1D1W2R8"/>
<sequence>MEKIKNEHGQALQYRKSLKSSGISKFAMDDESKIVRIIIVTKYWSSVHLKSMHIFPTGQNQTRLDCQRQGTGCHLKYLRDLRWVVPFRLKTKCNRGSRTNGIGCLSRNQAAFRCFDLQ</sequence>
<evidence type="ECO:0000313" key="1">
    <source>
        <dbReference type="EMBL" id="GAV07817.1"/>
    </source>
</evidence>
<comment type="caution">
    <text evidence="1">The sequence shown here is derived from an EMBL/GenBank/DDBJ whole genome shotgun (WGS) entry which is preliminary data.</text>
</comment>
<gene>
    <name evidence="1" type="primary">RvY_17610</name>
    <name evidence="1" type="synonym">RvY_17610.3</name>
    <name evidence="1" type="ORF">RvY_17610-3</name>
</gene>
<dbReference type="EMBL" id="BDGG01000016">
    <property type="protein sequence ID" value="GAV07817.1"/>
    <property type="molecule type" value="Genomic_DNA"/>
</dbReference>
<dbReference type="OrthoDB" id="371899at2759"/>
<protein>
    <submittedName>
        <fullName evidence="1">Uncharacterized protein</fullName>
    </submittedName>
</protein>
<organism evidence="1 2">
    <name type="scientific">Ramazzottius varieornatus</name>
    <name type="common">Water bear</name>
    <name type="synonym">Tardigrade</name>
    <dbReference type="NCBI Taxonomy" id="947166"/>
    <lineage>
        <taxon>Eukaryota</taxon>
        <taxon>Metazoa</taxon>
        <taxon>Ecdysozoa</taxon>
        <taxon>Tardigrada</taxon>
        <taxon>Eutardigrada</taxon>
        <taxon>Parachela</taxon>
        <taxon>Hypsibioidea</taxon>
        <taxon>Ramazzottiidae</taxon>
        <taxon>Ramazzottius</taxon>
    </lineage>
</organism>
<evidence type="ECO:0000313" key="2">
    <source>
        <dbReference type="Proteomes" id="UP000186922"/>
    </source>
</evidence>
<keyword evidence="2" id="KW-1185">Reference proteome</keyword>
<dbReference type="Proteomes" id="UP000186922">
    <property type="component" value="Unassembled WGS sequence"/>
</dbReference>